<dbReference type="SUPFAM" id="SSF53098">
    <property type="entry name" value="Ribonuclease H-like"/>
    <property type="match status" value="1"/>
</dbReference>
<evidence type="ECO:0000256" key="2">
    <source>
        <dbReference type="ARBA" id="ARBA00022723"/>
    </source>
</evidence>
<dbReference type="Pfam" id="PF07727">
    <property type="entry name" value="RVT_2"/>
    <property type="match status" value="1"/>
</dbReference>
<dbReference type="InterPro" id="IPR025724">
    <property type="entry name" value="GAG-pre-integrase_dom"/>
</dbReference>
<evidence type="ECO:0000313" key="6">
    <source>
        <dbReference type="EMBL" id="BBH07457.1"/>
    </source>
</evidence>
<dbReference type="GO" id="GO:0006508">
    <property type="term" value="P:proteolysis"/>
    <property type="evidence" value="ECO:0007669"/>
    <property type="project" value="UniProtKB-KW"/>
</dbReference>
<evidence type="ECO:0000256" key="1">
    <source>
        <dbReference type="ARBA" id="ARBA00022670"/>
    </source>
</evidence>
<dbReference type="EMBL" id="AP019303">
    <property type="protein sequence ID" value="BBH07457.1"/>
    <property type="molecule type" value="Genomic_DNA"/>
</dbReference>
<accession>A0A4Y1RUJ9</accession>
<dbReference type="GO" id="GO:0003676">
    <property type="term" value="F:nucleic acid binding"/>
    <property type="evidence" value="ECO:0007669"/>
    <property type="project" value="InterPro"/>
</dbReference>
<dbReference type="InterPro" id="IPR012337">
    <property type="entry name" value="RNaseH-like_sf"/>
</dbReference>
<dbReference type="AlphaFoldDB" id="A0A4Y1RUJ9"/>
<dbReference type="PANTHER" id="PTHR42648:SF18">
    <property type="entry name" value="RETROTRANSPOSON, UNCLASSIFIED-LIKE PROTEIN"/>
    <property type="match status" value="1"/>
</dbReference>
<dbReference type="Pfam" id="PF13976">
    <property type="entry name" value="gag_pre-integrs"/>
    <property type="match status" value="1"/>
</dbReference>
<evidence type="ECO:0000256" key="4">
    <source>
        <dbReference type="SAM" id="MobiDB-lite"/>
    </source>
</evidence>
<feature type="compositionally biased region" description="Polar residues" evidence="4">
    <location>
        <begin position="399"/>
        <end position="424"/>
    </location>
</feature>
<gene>
    <name evidence="6" type="ORF">Prudu_019402</name>
</gene>
<dbReference type="InterPro" id="IPR039537">
    <property type="entry name" value="Retrotran_Ty1/copia-like"/>
</dbReference>
<proteinExistence type="predicted"/>
<reference evidence="6" key="1">
    <citation type="journal article" date="2019" name="Science">
        <title>Mutation of a bHLH transcription factor allowed almond domestication.</title>
        <authorList>
            <person name="Sanchez-Perez R."/>
            <person name="Pavan S."/>
            <person name="Mazzeo R."/>
            <person name="Moldovan C."/>
            <person name="Aiese Cigliano R."/>
            <person name="Del Cueto J."/>
            <person name="Ricciardi F."/>
            <person name="Lotti C."/>
            <person name="Ricciardi L."/>
            <person name="Dicenta F."/>
            <person name="Lopez-Marques R.L."/>
            <person name="Lindberg Moller B."/>
        </authorList>
    </citation>
    <scope>NUCLEOTIDE SEQUENCE</scope>
</reference>
<keyword evidence="1" id="KW-0645">Protease</keyword>
<keyword evidence="2" id="KW-0479">Metal-binding</keyword>
<dbReference type="PANTHER" id="PTHR42648">
    <property type="entry name" value="TRANSPOSASE, PUTATIVE-RELATED"/>
    <property type="match status" value="1"/>
</dbReference>
<name>A0A4Y1RUJ9_PRUDU</name>
<feature type="domain" description="Integrase catalytic" evidence="5">
    <location>
        <begin position="241"/>
        <end position="351"/>
    </location>
</feature>
<dbReference type="InterPro" id="IPR054722">
    <property type="entry name" value="PolX-like_BBD"/>
</dbReference>
<sequence length="554" mass="63084">MGKNDDDGNENLFSTCLSALEEKESIWYLDSGCSNHMSGNENIFLDVDTSATPNIKMGNGAIVEAKGKGRIAVKTKKGMKQIHDVLLVPKLSQNLLSVGQLVENGYRLVFQDGACIIYDKNAVEMVIAKVKMERNRNFPIEFQYAEVAAMKADVVQDSWLWHKRFCHLNFQGLKLLQKNSMVNGLPEIKETIDVCEGCIMGKQHRNSFPRQSTWRAKAPLELIHTDICGKMQTPSLSQYRFKALVEKQSGSTIKVMRSDRGGEYTSQEFEDYCKDEGIWKQLTASYSPQQNGIAERKNRTIVEMATSMMNEKGLPKRFWAEAVFTAVYILNRSPTKVVKNKTPFEAWSGFKPSLIVSRDVVFNEKARWDWNENKVQEMPYALVQEQREILGEHQEEEATPQTPAATGNNSNAEPVSPNYSSSESPPLRTRSLNDIYETCNFSGIEPESFEEAQKHEVWVKAMKDEIRMIEKNQTWELVDLPKDRDVIGVKWIFKTKFNQDGSIQKHKARLVARGLLKSQLDVKSTFLNAVLEEEVYVEQPQGFLVEGEKTKFTS</sequence>
<evidence type="ECO:0000256" key="3">
    <source>
        <dbReference type="ARBA" id="ARBA00022801"/>
    </source>
</evidence>
<dbReference type="InterPro" id="IPR013103">
    <property type="entry name" value="RVT_2"/>
</dbReference>
<dbReference type="InterPro" id="IPR036397">
    <property type="entry name" value="RNaseH_sf"/>
</dbReference>
<dbReference type="GO" id="GO:0015074">
    <property type="term" value="P:DNA integration"/>
    <property type="evidence" value="ECO:0007669"/>
    <property type="project" value="InterPro"/>
</dbReference>
<dbReference type="PROSITE" id="PS50994">
    <property type="entry name" value="INTEGRASE"/>
    <property type="match status" value="1"/>
</dbReference>
<keyword evidence="3" id="KW-0378">Hydrolase</keyword>
<feature type="region of interest" description="Disordered" evidence="4">
    <location>
        <begin position="394"/>
        <end position="427"/>
    </location>
</feature>
<dbReference type="InterPro" id="IPR001584">
    <property type="entry name" value="Integrase_cat-core"/>
</dbReference>
<evidence type="ECO:0000259" key="5">
    <source>
        <dbReference type="PROSITE" id="PS50994"/>
    </source>
</evidence>
<dbReference type="Gene3D" id="3.30.420.10">
    <property type="entry name" value="Ribonuclease H-like superfamily/Ribonuclease H"/>
    <property type="match status" value="1"/>
</dbReference>
<dbReference type="GO" id="GO:0046872">
    <property type="term" value="F:metal ion binding"/>
    <property type="evidence" value="ECO:0007669"/>
    <property type="project" value="UniProtKB-KW"/>
</dbReference>
<organism evidence="6">
    <name type="scientific">Prunus dulcis</name>
    <name type="common">Almond</name>
    <name type="synonym">Amygdalus dulcis</name>
    <dbReference type="NCBI Taxonomy" id="3755"/>
    <lineage>
        <taxon>Eukaryota</taxon>
        <taxon>Viridiplantae</taxon>
        <taxon>Streptophyta</taxon>
        <taxon>Embryophyta</taxon>
        <taxon>Tracheophyta</taxon>
        <taxon>Spermatophyta</taxon>
        <taxon>Magnoliopsida</taxon>
        <taxon>eudicotyledons</taxon>
        <taxon>Gunneridae</taxon>
        <taxon>Pentapetalae</taxon>
        <taxon>rosids</taxon>
        <taxon>fabids</taxon>
        <taxon>Rosales</taxon>
        <taxon>Rosaceae</taxon>
        <taxon>Amygdaloideae</taxon>
        <taxon>Amygdaleae</taxon>
        <taxon>Prunus</taxon>
    </lineage>
</organism>
<dbReference type="Pfam" id="PF22936">
    <property type="entry name" value="Pol_BBD"/>
    <property type="match status" value="1"/>
</dbReference>
<dbReference type="GO" id="GO:0008233">
    <property type="term" value="F:peptidase activity"/>
    <property type="evidence" value="ECO:0007669"/>
    <property type="project" value="UniProtKB-KW"/>
</dbReference>
<protein>
    <submittedName>
        <fullName evidence="6">BURP domain-containing protein</fullName>
    </submittedName>
</protein>